<dbReference type="Proteomes" id="UP001217089">
    <property type="component" value="Unassembled WGS sequence"/>
</dbReference>
<proteinExistence type="predicted"/>
<gene>
    <name evidence="1" type="ORF">KUTeg_005919</name>
</gene>
<sequence length="274" mass="30975">MRRCFSRYVTLLPSKSIEAIEVAAEKYLVGQFKLVYLKGKGKKCVPVLVPNDLIDGMKIIYEHREAYGLTPKNQFLFGTKGKKSHCSGWHALKSLCEKAGVEIPINANKMRHKLSTVFASLDMSSEDKNIFWDHMGHDEEINKDNYQCPLGVKTLHVMGNFLKSVDEGPDVKASSSQFGIVQKKFTKLDYWSFPLHEKSLLGYLLQCRQDIQRLVTINRVNISYLCKPGYFQEFVPVLEKIKAANADAILIAPTVDNASMVQLAVRIDGRLSET</sequence>
<dbReference type="PANTHER" id="PTHR33480:SF1">
    <property type="entry name" value="TYR RECOMBINASE DOMAIN-CONTAINING PROTEIN"/>
    <property type="match status" value="1"/>
</dbReference>
<keyword evidence="2" id="KW-1185">Reference proteome</keyword>
<protein>
    <recommendedName>
        <fullName evidence="3">Tyr recombinase domain-containing protein</fullName>
    </recommendedName>
</protein>
<comment type="caution">
    <text evidence="1">The sequence shown here is derived from an EMBL/GenBank/DDBJ whole genome shotgun (WGS) entry which is preliminary data.</text>
</comment>
<reference evidence="1 2" key="1">
    <citation type="submission" date="2022-12" db="EMBL/GenBank/DDBJ databases">
        <title>Chromosome-level genome of Tegillarca granosa.</title>
        <authorList>
            <person name="Kim J."/>
        </authorList>
    </citation>
    <scope>NUCLEOTIDE SEQUENCE [LARGE SCALE GENOMIC DNA]</scope>
    <source>
        <strain evidence="1">Teg-2019</strain>
        <tissue evidence="1">Adductor muscle</tissue>
    </source>
</reference>
<evidence type="ECO:0000313" key="1">
    <source>
        <dbReference type="EMBL" id="KAJ8316512.1"/>
    </source>
</evidence>
<dbReference type="PANTHER" id="PTHR33480">
    <property type="entry name" value="SET DOMAIN-CONTAINING PROTEIN-RELATED"/>
    <property type="match status" value="1"/>
</dbReference>
<dbReference type="SUPFAM" id="SSF56349">
    <property type="entry name" value="DNA breaking-rejoining enzymes"/>
    <property type="match status" value="1"/>
</dbReference>
<name>A0ABQ9FKP8_TEGGR</name>
<accession>A0ABQ9FKP8</accession>
<dbReference type="InterPro" id="IPR011010">
    <property type="entry name" value="DNA_brk_join_enz"/>
</dbReference>
<dbReference type="EMBL" id="JARBDR010000327">
    <property type="protein sequence ID" value="KAJ8316512.1"/>
    <property type="molecule type" value="Genomic_DNA"/>
</dbReference>
<organism evidence="1 2">
    <name type="scientific">Tegillarca granosa</name>
    <name type="common">Malaysian cockle</name>
    <name type="synonym">Anadara granosa</name>
    <dbReference type="NCBI Taxonomy" id="220873"/>
    <lineage>
        <taxon>Eukaryota</taxon>
        <taxon>Metazoa</taxon>
        <taxon>Spiralia</taxon>
        <taxon>Lophotrochozoa</taxon>
        <taxon>Mollusca</taxon>
        <taxon>Bivalvia</taxon>
        <taxon>Autobranchia</taxon>
        <taxon>Pteriomorphia</taxon>
        <taxon>Arcoida</taxon>
        <taxon>Arcoidea</taxon>
        <taxon>Arcidae</taxon>
        <taxon>Tegillarca</taxon>
    </lineage>
</organism>
<evidence type="ECO:0008006" key="3">
    <source>
        <dbReference type="Google" id="ProtNLM"/>
    </source>
</evidence>
<evidence type="ECO:0000313" key="2">
    <source>
        <dbReference type="Proteomes" id="UP001217089"/>
    </source>
</evidence>